<feature type="non-terminal residue" evidence="1">
    <location>
        <position position="264"/>
    </location>
</feature>
<proteinExistence type="predicted"/>
<gene>
    <name evidence="1" type="ORF">BGZ65_003043</name>
</gene>
<reference evidence="1" key="1">
    <citation type="journal article" date="2020" name="Fungal Divers.">
        <title>Resolving the Mortierellaceae phylogeny through synthesis of multi-gene phylogenetics and phylogenomics.</title>
        <authorList>
            <person name="Vandepol N."/>
            <person name="Liber J."/>
            <person name="Desiro A."/>
            <person name="Na H."/>
            <person name="Kennedy M."/>
            <person name="Barry K."/>
            <person name="Grigoriev I.V."/>
            <person name="Miller A.N."/>
            <person name="O'Donnell K."/>
            <person name="Stajich J.E."/>
            <person name="Bonito G."/>
        </authorList>
    </citation>
    <scope>NUCLEOTIDE SEQUENCE</scope>
    <source>
        <strain evidence="1">MES-2147</strain>
    </source>
</reference>
<name>A0A9P6M9F9_9FUNG</name>
<accession>A0A9P6M9F9</accession>
<dbReference type="EMBL" id="JAAAHW010003601">
    <property type="protein sequence ID" value="KAF9982281.1"/>
    <property type="molecule type" value="Genomic_DNA"/>
</dbReference>
<evidence type="ECO:0000313" key="1">
    <source>
        <dbReference type="EMBL" id="KAF9982281.1"/>
    </source>
</evidence>
<evidence type="ECO:0000313" key="2">
    <source>
        <dbReference type="Proteomes" id="UP000749646"/>
    </source>
</evidence>
<comment type="caution">
    <text evidence="1">The sequence shown here is derived from an EMBL/GenBank/DDBJ whole genome shotgun (WGS) entry which is preliminary data.</text>
</comment>
<protein>
    <submittedName>
        <fullName evidence="1">Uncharacterized protein</fullName>
    </submittedName>
</protein>
<keyword evidence="2" id="KW-1185">Reference proteome</keyword>
<sequence>VAPATEKVALQVRRMTLVAWVSATFFWLSNEGESANFPPVMEFVVIKNGIQIRQLLLCETQGLDWSGLAPIGTSSDIKCQISLGSSPTPLSLKNLNCFCRVEPGEVLFEGLIVDHVARDRSNMTKIEDPDDNAERGRVDWLLRFSANTMSIVSKLVSCAMPLMMVDTKASDIPIVVIMRQNGQEEEIRRESELVRNLVLSYSVKSLPRETSQRAMSTDSYINRSETLETTTREAEYWRMKILVSFSQRQTSTLICFPVFKDTLV</sequence>
<organism evidence="1 2">
    <name type="scientific">Modicella reniformis</name>
    <dbReference type="NCBI Taxonomy" id="1440133"/>
    <lineage>
        <taxon>Eukaryota</taxon>
        <taxon>Fungi</taxon>
        <taxon>Fungi incertae sedis</taxon>
        <taxon>Mucoromycota</taxon>
        <taxon>Mortierellomycotina</taxon>
        <taxon>Mortierellomycetes</taxon>
        <taxon>Mortierellales</taxon>
        <taxon>Mortierellaceae</taxon>
        <taxon>Modicella</taxon>
    </lineage>
</organism>
<dbReference type="Proteomes" id="UP000749646">
    <property type="component" value="Unassembled WGS sequence"/>
</dbReference>
<dbReference type="AlphaFoldDB" id="A0A9P6M9F9"/>